<evidence type="ECO:0000256" key="14">
    <source>
        <dbReference type="PIRNR" id="PIRNR006439"/>
    </source>
</evidence>
<evidence type="ECO:0000259" key="16">
    <source>
        <dbReference type="PROSITE" id="PS51379"/>
    </source>
</evidence>
<keyword evidence="11 14" id="KW-0411">Iron-sulfur</keyword>
<feature type="binding site" evidence="15">
    <location>
        <position position="573"/>
    </location>
    <ligand>
        <name>[4Fe-4S] cluster</name>
        <dbReference type="ChEBI" id="CHEBI:49883"/>
        <label>1</label>
    </ligand>
</feature>
<evidence type="ECO:0000256" key="9">
    <source>
        <dbReference type="ARBA" id="ARBA00023002"/>
    </source>
</evidence>
<dbReference type="InterPro" id="IPR011766">
    <property type="entry name" value="TPP_enzyme_TPP-bd"/>
</dbReference>
<evidence type="ECO:0000256" key="1">
    <source>
        <dbReference type="ARBA" id="ARBA00002995"/>
    </source>
</evidence>
<dbReference type="InterPro" id="IPR045025">
    <property type="entry name" value="HACL1-like"/>
</dbReference>
<dbReference type="NCBIfam" id="TIGR03336">
    <property type="entry name" value="IOR_alpha"/>
    <property type="match status" value="1"/>
</dbReference>
<dbReference type="GO" id="GO:0030976">
    <property type="term" value="F:thiamine pyrophosphate binding"/>
    <property type="evidence" value="ECO:0007669"/>
    <property type="project" value="InterPro"/>
</dbReference>
<evidence type="ECO:0000256" key="6">
    <source>
        <dbReference type="ARBA" id="ARBA00022485"/>
    </source>
</evidence>
<feature type="binding site" evidence="15">
    <location>
        <position position="533"/>
    </location>
    <ligand>
        <name>[4Fe-4S] cluster</name>
        <dbReference type="ChEBI" id="CHEBI:49883"/>
        <label>1</label>
    </ligand>
</feature>
<proteinExistence type="predicted"/>
<evidence type="ECO:0000256" key="12">
    <source>
        <dbReference type="ARBA" id="ARBA00030514"/>
    </source>
</evidence>
<evidence type="ECO:0000256" key="2">
    <source>
        <dbReference type="ARBA" id="ARBA00011238"/>
    </source>
</evidence>
<evidence type="ECO:0000256" key="10">
    <source>
        <dbReference type="ARBA" id="ARBA00023004"/>
    </source>
</evidence>
<dbReference type="InterPro" id="IPR009014">
    <property type="entry name" value="Transketo_C/PFOR_II"/>
</dbReference>
<feature type="binding site" evidence="15">
    <location>
        <position position="539"/>
    </location>
    <ligand>
        <name>[4Fe-4S] cluster</name>
        <dbReference type="ChEBI" id="CHEBI:49883"/>
        <label>1</label>
    </ligand>
</feature>
<dbReference type="PANTHER" id="PTHR43710">
    <property type="entry name" value="2-HYDROXYACYL-COA LYASE"/>
    <property type="match status" value="1"/>
</dbReference>
<feature type="binding site" evidence="15">
    <location>
        <position position="544"/>
    </location>
    <ligand>
        <name>[4Fe-4S] cluster</name>
        <dbReference type="ChEBI" id="CHEBI:49883"/>
        <label>2</label>
    </ligand>
</feature>
<keyword evidence="5 14" id="KW-0813">Transport</keyword>
<dbReference type="EC" id="1.2.7.8" evidence="3 14"/>
<dbReference type="EMBL" id="DSTT01000006">
    <property type="protein sequence ID" value="HFK24367.1"/>
    <property type="molecule type" value="Genomic_DNA"/>
</dbReference>
<keyword evidence="17" id="KW-0670">Pyruvate</keyword>
<dbReference type="GO" id="GO:0043805">
    <property type="term" value="F:indolepyruvate ferredoxin oxidoreductase activity"/>
    <property type="evidence" value="ECO:0007669"/>
    <property type="project" value="UniProtKB-UniRule"/>
</dbReference>
<dbReference type="CDD" id="cd07034">
    <property type="entry name" value="TPP_PYR_PFOR_IOR-alpha_like"/>
    <property type="match status" value="1"/>
</dbReference>
<comment type="cofactor">
    <cofactor evidence="14 15">
        <name>[4Fe-4S] cluster</name>
        <dbReference type="ChEBI" id="CHEBI:49883"/>
    </cofactor>
    <text evidence="14 15">Binds 2 [4Fe-4S] clusters. In this family the first cluster has a non-standard and varying [4Fe-4S] binding motif CX(2)CX(2)CX(4-5)CP.</text>
</comment>
<evidence type="ECO:0000313" key="17">
    <source>
        <dbReference type="EMBL" id="HFK24367.1"/>
    </source>
</evidence>
<accession>A0A7C3J7A5</accession>
<comment type="function">
    <text evidence="1 14">Catalyzes the ferredoxin-dependent oxidative decarboxylation of arylpyruvates.</text>
</comment>
<name>A0A7C3J7A5_UNCW3</name>
<feature type="binding site" evidence="15">
    <location>
        <position position="566"/>
    </location>
    <ligand>
        <name>[4Fe-4S] cluster</name>
        <dbReference type="ChEBI" id="CHEBI:49883"/>
        <label>2</label>
    </ligand>
</feature>
<feature type="binding site" evidence="15">
    <location>
        <position position="569"/>
    </location>
    <ligand>
        <name>[4Fe-4S] cluster</name>
        <dbReference type="ChEBI" id="CHEBI:49883"/>
        <label>2</label>
    </ligand>
</feature>
<dbReference type="PIRSF" id="PIRSF006439">
    <property type="entry name" value="Indolepyruvate_ferr_oxidored"/>
    <property type="match status" value="1"/>
</dbReference>
<evidence type="ECO:0000256" key="15">
    <source>
        <dbReference type="PIRSR" id="PIRSR006439-50"/>
    </source>
</evidence>
<dbReference type="SUPFAM" id="SSF52518">
    <property type="entry name" value="Thiamin diphosphate-binding fold (THDP-binding)"/>
    <property type="match status" value="2"/>
</dbReference>
<feature type="domain" description="4Fe-4S ferredoxin-type" evidence="16">
    <location>
        <begin position="555"/>
        <end position="581"/>
    </location>
</feature>
<feature type="binding site" evidence="15">
    <location>
        <position position="536"/>
    </location>
    <ligand>
        <name>[4Fe-4S] cluster</name>
        <dbReference type="ChEBI" id="CHEBI:49883"/>
        <label>1</label>
    </ligand>
</feature>
<comment type="caution">
    <text evidence="17">The sequence shown here is derived from an EMBL/GenBank/DDBJ whole genome shotgun (WGS) entry which is preliminary data.</text>
</comment>
<evidence type="ECO:0000256" key="11">
    <source>
        <dbReference type="ARBA" id="ARBA00023014"/>
    </source>
</evidence>
<dbReference type="InterPro" id="IPR002880">
    <property type="entry name" value="Pyrv_Fd/Flavodoxin_OxRdtase_N"/>
</dbReference>
<evidence type="ECO:0000256" key="5">
    <source>
        <dbReference type="ARBA" id="ARBA00022448"/>
    </source>
</evidence>
<dbReference type="SUPFAM" id="SSF52922">
    <property type="entry name" value="TK C-terminal domain-like"/>
    <property type="match status" value="1"/>
</dbReference>
<evidence type="ECO:0000256" key="4">
    <source>
        <dbReference type="ARBA" id="ARBA00017710"/>
    </source>
</evidence>
<evidence type="ECO:0000256" key="13">
    <source>
        <dbReference type="ARBA" id="ARBA00048332"/>
    </source>
</evidence>
<dbReference type="Gene3D" id="3.40.50.920">
    <property type="match status" value="1"/>
</dbReference>
<dbReference type="FunFam" id="3.40.50.970:FF:000039">
    <property type="entry name" value="Indolepyruvate oxidoreductase subunit IorA"/>
    <property type="match status" value="1"/>
</dbReference>
<evidence type="ECO:0000256" key="8">
    <source>
        <dbReference type="ARBA" id="ARBA00022982"/>
    </source>
</evidence>
<dbReference type="InterPro" id="IPR029061">
    <property type="entry name" value="THDP-binding"/>
</dbReference>
<feature type="domain" description="4Fe-4S ferredoxin-type" evidence="16">
    <location>
        <begin position="524"/>
        <end position="554"/>
    </location>
</feature>
<evidence type="ECO:0000256" key="3">
    <source>
        <dbReference type="ARBA" id="ARBA00012812"/>
    </source>
</evidence>
<dbReference type="PANTHER" id="PTHR43710:SF5">
    <property type="entry name" value="INDOLEPYRUVATE FERREDOXIN OXIDOREDUCTASE ALPHA SUBUNIT"/>
    <property type="match status" value="1"/>
</dbReference>
<keyword evidence="10 14" id="KW-0408">Iron</keyword>
<feature type="binding site" evidence="15">
    <location>
        <position position="563"/>
    </location>
    <ligand>
        <name>[4Fe-4S] cluster</name>
        <dbReference type="ChEBI" id="CHEBI:49883"/>
        <label>2</label>
    </ligand>
</feature>
<dbReference type="Pfam" id="PF00037">
    <property type="entry name" value="Fer4"/>
    <property type="match status" value="1"/>
</dbReference>
<dbReference type="AlphaFoldDB" id="A0A7C3J7A5"/>
<sequence>MKELLSGNEAVARGAFEAGVHFASAYPGTPSTEILENMAKYREVHSQWSVNEKTALETAIGASFGGMRAIVTMKHVGLNVAADPLFSVGYIGAKGGLVIVTADDPGMHSSQNEQDNRNYARAAKIPMLEPSDSQEAKDFTKIAFTISEEFDTPVILRLTTRISHSKSIVQLGDREIVPIKGYEKDIKKNLILPAHARLLHKKVEERFGKLKELSNDFKYNFIEYKDKKVGIITSGISYQYAKEAMPDASFLKISLTWPLPEELIREFAKNVQVIYVVEENDPFLETEIKAMGIDVVGKELIPEVGELNPYIVKVSLGVIKPYTPKQVEVKATPRPPALCPGCPHTSVFYAINKNKLIATGDIGCYTLGALPPLNAMDTCVDMGASITNAIGLEYALKKAGDNRKIVAVIGDSTFYHSGITGLIDMIYNGAKGTVIILDNSITAMTGHQDNPGTGKTLMGDEAPKVDIENLVRGLGVKNVRVIDTYNLEEVIKTVKEESERDELSVIIARRPCMLLPDMKKKKFDKYEVDETKCTGCQMCVKIGCPAISFDKNKKKANINYDLCVGCSLCFQVCKFNAIKKV</sequence>
<reference evidence="17" key="1">
    <citation type="journal article" date="2020" name="mSystems">
        <title>Genome- and Community-Level Interaction Insights into Carbon Utilization and Element Cycling Functions of Hydrothermarchaeota in Hydrothermal Sediment.</title>
        <authorList>
            <person name="Zhou Z."/>
            <person name="Liu Y."/>
            <person name="Xu W."/>
            <person name="Pan J."/>
            <person name="Luo Z.H."/>
            <person name="Li M."/>
        </authorList>
    </citation>
    <scope>NUCLEOTIDE SEQUENCE [LARGE SCALE GENOMIC DNA]</scope>
    <source>
        <strain evidence="17">SpSt-464</strain>
    </source>
</reference>
<gene>
    <name evidence="17" type="primary">iorA</name>
    <name evidence="17" type="ORF">ENS15_06970</name>
</gene>
<dbReference type="Pfam" id="PF02775">
    <property type="entry name" value="TPP_enzyme_C"/>
    <property type="match status" value="1"/>
</dbReference>
<keyword evidence="7 14" id="KW-0479">Metal-binding</keyword>
<dbReference type="Pfam" id="PF01855">
    <property type="entry name" value="POR_N"/>
    <property type="match status" value="1"/>
</dbReference>
<evidence type="ECO:0000256" key="7">
    <source>
        <dbReference type="ARBA" id="ARBA00022723"/>
    </source>
</evidence>
<organism evidence="17">
    <name type="scientific">candidate division WOR-3 bacterium</name>
    <dbReference type="NCBI Taxonomy" id="2052148"/>
    <lineage>
        <taxon>Bacteria</taxon>
        <taxon>Bacteria division WOR-3</taxon>
    </lineage>
</organism>
<keyword evidence="6 14" id="KW-0004">4Fe-4S</keyword>
<keyword evidence="8 14" id="KW-0249">Electron transport</keyword>
<dbReference type="CDD" id="cd02008">
    <property type="entry name" value="TPP_IOR_alpha"/>
    <property type="match status" value="1"/>
</dbReference>
<comment type="catalytic activity">
    <reaction evidence="13 14">
        <text>indole-3-pyruvate + 2 oxidized [2Fe-2S]-[ferredoxin] + CoA = (indol-3-yl)acetyl-CoA + 2 reduced [2Fe-2S]-[ferredoxin] + CO2 + H(+)</text>
        <dbReference type="Rhea" id="RHEA:12645"/>
        <dbReference type="Rhea" id="RHEA-COMP:10000"/>
        <dbReference type="Rhea" id="RHEA-COMP:10001"/>
        <dbReference type="ChEBI" id="CHEBI:15378"/>
        <dbReference type="ChEBI" id="CHEBI:16526"/>
        <dbReference type="ChEBI" id="CHEBI:17640"/>
        <dbReference type="ChEBI" id="CHEBI:33737"/>
        <dbReference type="ChEBI" id="CHEBI:33738"/>
        <dbReference type="ChEBI" id="CHEBI:57271"/>
        <dbReference type="ChEBI" id="CHEBI:57287"/>
        <dbReference type="EC" id="1.2.7.8"/>
    </reaction>
</comment>
<keyword evidence="9 14" id="KW-0560">Oxidoreductase</keyword>
<dbReference type="PROSITE" id="PS51379">
    <property type="entry name" value="4FE4S_FER_2"/>
    <property type="match status" value="2"/>
</dbReference>
<comment type="subunit">
    <text evidence="2">Heterodimer of the IorA and IorB subunits.</text>
</comment>
<protein>
    <recommendedName>
        <fullName evidence="4 14">Indolepyruvate oxidoreductase subunit IorA</fullName>
        <shortName evidence="14">IOR</shortName>
        <ecNumber evidence="3 14">1.2.7.8</ecNumber>
    </recommendedName>
    <alternativeName>
        <fullName evidence="12 14">Indolepyruvate ferredoxin oxidoreductase subunit alpha</fullName>
    </alternativeName>
</protein>
<dbReference type="GO" id="GO:0046872">
    <property type="term" value="F:metal ion binding"/>
    <property type="evidence" value="ECO:0007669"/>
    <property type="project" value="UniProtKB-UniRule"/>
</dbReference>
<dbReference type="Gene3D" id="3.30.70.20">
    <property type="match status" value="1"/>
</dbReference>
<dbReference type="GO" id="GO:0051539">
    <property type="term" value="F:4 iron, 4 sulfur cluster binding"/>
    <property type="evidence" value="ECO:0007669"/>
    <property type="project" value="UniProtKB-UniRule"/>
</dbReference>
<dbReference type="Gene3D" id="3.40.50.970">
    <property type="match status" value="2"/>
</dbReference>
<dbReference type="InterPro" id="IPR017721">
    <property type="entry name" value="IorA"/>
</dbReference>
<dbReference type="InterPro" id="IPR017896">
    <property type="entry name" value="4Fe4S_Fe-S-bd"/>
</dbReference>